<feature type="compositionally biased region" description="Low complexity" evidence="1">
    <location>
        <begin position="249"/>
        <end position="260"/>
    </location>
</feature>
<dbReference type="Proteomes" id="UP000572817">
    <property type="component" value="Unassembled WGS sequence"/>
</dbReference>
<feature type="compositionally biased region" description="Low complexity" evidence="1">
    <location>
        <begin position="119"/>
        <end position="129"/>
    </location>
</feature>
<evidence type="ECO:0000313" key="2">
    <source>
        <dbReference type="EMBL" id="KAF4301014.1"/>
    </source>
</evidence>
<feature type="region of interest" description="Disordered" evidence="1">
    <location>
        <begin position="352"/>
        <end position="389"/>
    </location>
</feature>
<dbReference type="EMBL" id="WWBZ02000082">
    <property type="protein sequence ID" value="KAF4301014.1"/>
    <property type="molecule type" value="Genomic_DNA"/>
</dbReference>
<evidence type="ECO:0000256" key="1">
    <source>
        <dbReference type="SAM" id="MobiDB-lite"/>
    </source>
</evidence>
<feature type="compositionally biased region" description="Polar residues" evidence="1">
    <location>
        <begin position="192"/>
        <end position="201"/>
    </location>
</feature>
<dbReference type="AlphaFoldDB" id="A0A8H4MW60"/>
<gene>
    <name evidence="3" type="ORF">GTA08_BOTSDO07069</name>
    <name evidence="2" type="ORF">GTA08_BOTSDO11264</name>
</gene>
<feature type="region of interest" description="Disordered" evidence="1">
    <location>
        <begin position="237"/>
        <end position="287"/>
    </location>
</feature>
<keyword evidence="4" id="KW-1185">Reference proteome</keyword>
<organism evidence="2 4">
    <name type="scientific">Botryosphaeria dothidea</name>
    <dbReference type="NCBI Taxonomy" id="55169"/>
    <lineage>
        <taxon>Eukaryota</taxon>
        <taxon>Fungi</taxon>
        <taxon>Dikarya</taxon>
        <taxon>Ascomycota</taxon>
        <taxon>Pezizomycotina</taxon>
        <taxon>Dothideomycetes</taxon>
        <taxon>Dothideomycetes incertae sedis</taxon>
        <taxon>Botryosphaeriales</taxon>
        <taxon>Botryosphaeriaceae</taxon>
        <taxon>Botryosphaeria</taxon>
    </lineage>
</organism>
<feature type="region of interest" description="Disordered" evidence="1">
    <location>
        <begin position="1"/>
        <end position="140"/>
    </location>
</feature>
<dbReference type="OrthoDB" id="5389296at2759"/>
<evidence type="ECO:0000313" key="4">
    <source>
        <dbReference type="Proteomes" id="UP000572817"/>
    </source>
</evidence>
<dbReference type="EMBL" id="WWBZ02000040">
    <property type="protein sequence ID" value="KAF4305135.1"/>
    <property type="molecule type" value="Genomic_DNA"/>
</dbReference>
<name>A0A8H4MW60_9PEZI</name>
<sequence>MPPPVTPSPYRFIAASDPNKPPQQDRSRPPAVHAPPQSQAHTPVKQDAVTPSQQFKPTPRFSVPRFRPNAPSPFPSTLPAALGGDSLSQSSPATADDEPVPLSRSSRPKLSKVESIYDASQENEAASQENEAEEMLYDSLPDTSTLLVESVEPRYSTMRVVDTQLAPALDTPAWPNEEPTKRRHLTLEPDSTPKQSTSTIHMDSAKRGYNIAGLESPPRSSKVPRFRIGQTPAPTLTAAMEAPLTQSANPRPRNPFLLRPQSGAAAGDPEGVTPLPEHFSPHRRSQKFVPGGMADVVRTWLLNVGQSGFQMEAASNYASQRMERPQRAGQPSSLRVRECFEGRPGDRLRLVSGSAKAHSRSPLDQRTEYGSSSRAILVGPPKGNSRSVKVGDDVNIAAPSWEVEVGQNEEKWLVAVDWKMS</sequence>
<comment type="caution">
    <text evidence="2">The sequence shown here is derived from an EMBL/GenBank/DDBJ whole genome shotgun (WGS) entry which is preliminary data.</text>
</comment>
<protein>
    <submittedName>
        <fullName evidence="2">Uncharacterized protein</fullName>
    </submittedName>
</protein>
<reference evidence="2 4" key="1">
    <citation type="submission" date="2020-04" db="EMBL/GenBank/DDBJ databases">
        <title>Genome Assembly and Annotation of Botryosphaeria dothidea sdau 11-99, a Latent Pathogen of Apple Fruit Ring Rot in China.</title>
        <authorList>
            <person name="Yu C."/>
            <person name="Diao Y."/>
            <person name="Lu Q."/>
            <person name="Zhao J."/>
            <person name="Cui S."/>
            <person name="Peng C."/>
            <person name="He B."/>
            <person name="Liu H."/>
        </authorList>
    </citation>
    <scope>NUCLEOTIDE SEQUENCE [LARGE SCALE GENOMIC DNA]</scope>
    <source>
        <strain evidence="2">Sdau11-99</strain>
        <strain evidence="4">sdau11-99</strain>
    </source>
</reference>
<feature type="region of interest" description="Disordered" evidence="1">
    <location>
        <begin position="169"/>
        <end position="204"/>
    </location>
</feature>
<proteinExistence type="predicted"/>
<evidence type="ECO:0000313" key="3">
    <source>
        <dbReference type="EMBL" id="KAF4305135.1"/>
    </source>
</evidence>
<accession>A0A8H4MW60</accession>